<keyword evidence="5 8" id="KW-0012">Acyltransferase</keyword>
<comment type="caution">
    <text evidence="8">The sequence shown here is derived from an EMBL/GenBank/DDBJ whole genome shotgun (WGS) entry which is preliminary data.</text>
</comment>
<evidence type="ECO:0000256" key="6">
    <source>
        <dbReference type="SAM" id="MobiDB-lite"/>
    </source>
</evidence>
<feature type="domain" description="Phospholipid/glycerol acyltransferase" evidence="7">
    <location>
        <begin position="78"/>
        <end position="189"/>
    </location>
</feature>
<dbReference type="SMART" id="SM00563">
    <property type="entry name" value="PlsC"/>
    <property type="match status" value="1"/>
</dbReference>
<dbReference type="PANTHER" id="PTHR10434">
    <property type="entry name" value="1-ACYL-SN-GLYCEROL-3-PHOSPHATE ACYLTRANSFERASE"/>
    <property type="match status" value="1"/>
</dbReference>
<proteinExistence type="predicted"/>
<gene>
    <name evidence="8" type="ORF">HNR38_002024</name>
</gene>
<feature type="region of interest" description="Disordered" evidence="6">
    <location>
        <begin position="258"/>
        <end position="294"/>
    </location>
</feature>
<dbReference type="InterPro" id="IPR002123">
    <property type="entry name" value="Plipid/glycerol_acylTrfase"/>
</dbReference>
<dbReference type="SUPFAM" id="SSF69593">
    <property type="entry name" value="Glycerol-3-phosphate (1)-acyltransferase"/>
    <property type="match status" value="1"/>
</dbReference>
<dbReference type="GO" id="GO:0003841">
    <property type="term" value="F:1-acylglycerol-3-phosphate O-acyltransferase activity"/>
    <property type="evidence" value="ECO:0007669"/>
    <property type="project" value="UniProtKB-EC"/>
</dbReference>
<evidence type="ECO:0000256" key="1">
    <source>
        <dbReference type="ARBA" id="ARBA00005189"/>
    </source>
</evidence>
<dbReference type="EC" id="2.3.1.51" evidence="8"/>
<protein>
    <submittedName>
        <fullName evidence="8">1-acyl-sn-glycerol-3-phosphate acyltransferase</fullName>
        <ecNumber evidence="8">2.3.1.51</ecNumber>
    </submittedName>
</protein>
<evidence type="ECO:0000259" key="7">
    <source>
        <dbReference type="SMART" id="SM00563"/>
    </source>
</evidence>
<evidence type="ECO:0000313" key="8">
    <source>
        <dbReference type="EMBL" id="MBB5321535.1"/>
    </source>
</evidence>
<evidence type="ECO:0000256" key="2">
    <source>
        <dbReference type="ARBA" id="ARBA00022516"/>
    </source>
</evidence>
<dbReference type="GO" id="GO:0006654">
    <property type="term" value="P:phosphatidic acid biosynthetic process"/>
    <property type="evidence" value="ECO:0007669"/>
    <property type="project" value="TreeGrafter"/>
</dbReference>
<evidence type="ECO:0000256" key="3">
    <source>
        <dbReference type="ARBA" id="ARBA00022679"/>
    </source>
</evidence>
<dbReference type="EMBL" id="JACHFE010000004">
    <property type="protein sequence ID" value="MBB5321535.1"/>
    <property type="molecule type" value="Genomic_DNA"/>
</dbReference>
<dbReference type="PANTHER" id="PTHR10434:SF64">
    <property type="entry name" value="1-ACYL-SN-GLYCEROL-3-PHOSPHATE ACYLTRANSFERASE-RELATED"/>
    <property type="match status" value="1"/>
</dbReference>
<comment type="pathway">
    <text evidence="1">Lipid metabolism.</text>
</comment>
<accession>A0A840UGP4</accession>
<evidence type="ECO:0000313" key="9">
    <source>
        <dbReference type="Proteomes" id="UP000591735"/>
    </source>
</evidence>
<keyword evidence="9" id="KW-1185">Reference proteome</keyword>
<sequence>MNALRALTELARAAARLALFLAGLLVTCMLAVALRLVDLFRSQPVERDIWACRSFRLVGRAMGWQITVHGQLSDGGNALFIANHISWIDIPALGSIQPLRFLSKSEVARWPVIGWLARQGGTLFIQRGARQARAVRENIIHRLEQGESIVIFPEGTTSSGIAVLPMHGLLMSTAGAAGVPIQPVTIGYRRDLRSDALAPFIGDDTFQGHLWRLLKKAPTRIEIVYHEPVLAEPGQTAAELTQQVQQVISRGLADIHAGRYDPPVKPRIRTADGPGLSHLPSHPGVRQSQGRNTG</sequence>
<organism evidence="8 9">
    <name type="scientific">Marinobacter oulmenensis</name>
    <dbReference type="NCBI Taxonomy" id="643747"/>
    <lineage>
        <taxon>Bacteria</taxon>
        <taxon>Pseudomonadati</taxon>
        <taxon>Pseudomonadota</taxon>
        <taxon>Gammaproteobacteria</taxon>
        <taxon>Pseudomonadales</taxon>
        <taxon>Marinobacteraceae</taxon>
        <taxon>Marinobacter</taxon>
    </lineage>
</organism>
<evidence type="ECO:0000256" key="5">
    <source>
        <dbReference type="ARBA" id="ARBA00023315"/>
    </source>
</evidence>
<reference evidence="8 9" key="1">
    <citation type="submission" date="2020-08" db="EMBL/GenBank/DDBJ databases">
        <title>Genomic Encyclopedia of Type Strains, Phase IV (KMG-IV): sequencing the most valuable type-strain genomes for metagenomic binning, comparative biology and taxonomic classification.</title>
        <authorList>
            <person name="Goeker M."/>
        </authorList>
    </citation>
    <scope>NUCLEOTIDE SEQUENCE [LARGE SCALE GENOMIC DNA]</scope>
    <source>
        <strain evidence="8 9">DSM 22359</strain>
    </source>
</reference>
<keyword evidence="2" id="KW-0444">Lipid biosynthesis</keyword>
<name>A0A840UGP4_9GAMM</name>
<dbReference type="CDD" id="cd07989">
    <property type="entry name" value="LPLAT_AGPAT-like"/>
    <property type="match status" value="1"/>
</dbReference>
<dbReference type="Proteomes" id="UP000591735">
    <property type="component" value="Unassembled WGS sequence"/>
</dbReference>
<keyword evidence="3 8" id="KW-0808">Transferase</keyword>
<dbReference type="RefSeq" id="WP_183703245.1">
    <property type="nucleotide sequence ID" value="NZ_JACHFE010000004.1"/>
</dbReference>
<evidence type="ECO:0000256" key="4">
    <source>
        <dbReference type="ARBA" id="ARBA00023098"/>
    </source>
</evidence>
<keyword evidence="4" id="KW-0443">Lipid metabolism</keyword>
<dbReference type="Pfam" id="PF01553">
    <property type="entry name" value="Acyltransferase"/>
    <property type="match status" value="1"/>
</dbReference>
<dbReference type="AlphaFoldDB" id="A0A840UGP4"/>